<keyword evidence="3" id="KW-1185">Reference proteome</keyword>
<dbReference type="InterPro" id="IPR005122">
    <property type="entry name" value="Uracil-DNA_glycosylase-like"/>
</dbReference>
<organism evidence="2 3">
    <name type="scientific">Methanolobus vulcani</name>
    <dbReference type="NCBI Taxonomy" id="38026"/>
    <lineage>
        <taxon>Archaea</taxon>
        <taxon>Methanobacteriati</taxon>
        <taxon>Methanobacteriota</taxon>
        <taxon>Stenosarchaea group</taxon>
        <taxon>Methanomicrobia</taxon>
        <taxon>Methanosarcinales</taxon>
        <taxon>Methanosarcinaceae</taxon>
        <taxon>Methanolobus</taxon>
    </lineage>
</organism>
<dbReference type="NCBIfam" id="TIGR04274">
    <property type="entry name" value="hypoxanDNAglyco"/>
    <property type="match status" value="1"/>
</dbReference>
<dbReference type="OrthoDB" id="134618at2157"/>
<sequence length="159" mass="18473">MSQRTKGLDPIIYDNTEILIIGTFPGKKSRDENQYYYDSRNQFWNIMSDVLNTDFLNLEYNDRINILQEYKIGLWDDIESCEIEGSLDKNIKEPEYNDFSHFTQVKKIICNGKAAEENYNKNDKKLTDVKVLRVPSSSSANNGSIGRFEQWKNAIIGQV</sequence>
<dbReference type="Proteomes" id="UP000199259">
    <property type="component" value="Unassembled WGS sequence"/>
</dbReference>
<name>A0A7Z7AY54_9EURY</name>
<comment type="caution">
    <text evidence="2">The sequence shown here is derived from an EMBL/GenBank/DDBJ whole genome shotgun (WGS) entry which is preliminary data.</text>
</comment>
<dbReference type="InterPro" id="IPR026353">
    <property type="entry name" value="Hypoxan-DNA_Glyclase"/>
</dbReference>
<dbReference type="RefSeq" id="WP_091710595.1">
    <property type="nucleotide sequence ID" value="NZ_FNCA01000008.1"/>
</dbReference>
<dbReference type="InterPro" id="IPR036895">
    <property type="entry name" value="Uracil-DNA_glycosylase-like_sf"/>
</dbReference>
<proteinExistence type="predicted"/>
<feature type="domain" description="Uracil-DNA glycosylase-like" evidence="1">
    <location>
        <begin position="14"/>
        <end position="148"/>
    </location>
</feature>
<protein>
    <submittedName>
        <fullName evidence="2">G/U mismatch-specific uracil-DNA glycosylase</fullName>
    </submittedName>
</protein>
<accession>A0A7Z7AY54</accession>
<dbReference type="SUPFAM" id="SSF52141">
    <property type="entry name" value="Uracil-DNA glycosylase-like"/>
    <property type="match status" value="1"/>
</dbReference>
<gene>
    <name evidence="2" type="ORF">SAMN04488589_2303</name>
</gene>
<dbReference type="Gene3D" id="3.40.470.10">
    <property type="entry name" value="Uracil-DNA glycosylase-like domain"/>
    <property type="match status" value="1"/>
</dbReference>
<evidence type="ECO:0000259" key="1">
    <source>
        <dbReference type="Pfam" id="PF03167"/>
    </source>
</evidence>
<dbReference type="CDD" id="cd10032">
    <property type="entry name" value="UDG-F6_HDG"/>
    <property type="match status" value="1"/>
</dbReference>
<reference evidence="2 3" key="1">
    <citation type="submission" date="2016-10" db="EMBL/GenBank/DDBJ databases">
        <authorList>
            <person name="Varghese N."/>
            <person name="Submissions S."/>
        </authorList>
    </citation>
    <scope>NUCLEOTIDE SEQUENCE [LARGE SCALE GENOMIC DNA]</scope>
    <source>
        <strain evidence="2 3">PL 12/M</strain>
    </source>
</reference>
<evidence type="ECO:0000313" key="3">
    <source>
        <dbReference type="Proteomes" id="UP000199259"/>
    </source>
</evidence>
<evidence type="ECO:0000313" key="2">
    <source>
        <dbReference type="EMBL" id="SDG15777.1"/>
    </source>
</evidence>
<dbReference type="EMBL" id="FNCA01000008">
    <property type="protein sequence ID" value="SDG15777.1"/>
    <property type="molecule type" value="Genomic_DNA"/>
</dbReference>
<dbReference type="Pfam" id="PF03167">
    <property type="entry name" value="UDG"/>
    <property type="match status" value="1"/>
</dbReference>
<dbReference type="AlphaFoldDB" id="A0A7Z7AY54"/>